<feature type="compositionally biased region" description="Basic residues" evidence="2">
    <location>
        <begin position="1"/>
        <end position="10"/>
    </location>
</feature>
<dbReference type="EMBL" id="LAZR01022064">
    <property type="protein sequence ID" value="KKL83162.1"/>
    <property type="molecule type" value="Genomic_DNA"/>
</dbReference>
<protein>
    <submittedName>
        <fullName evidence="3">Uncharacterized protein</fullName>
    </submittedName>
</protein>
<accession>A0A0F9I6W4</accession>
<feature type="compositionally biased region" description="Basic and acidic residues" evidence="2">
    <location>
        <begin position="11"/>
        <end position="20"/>
    </location>
</feature>
<gene>
    <name evidence="3" type="ORF">LCGC14_1977500</name>
</gene>
<evidence type="ECO:0000256" key="1">
    <source>
        <dbReference type="SAM" id="Coils"/>
    </source>
</evidence>
<proteinExistence type="predicted"/>
<evidence type="ECO:0000313" key="3">
    <source>
        <dbReference type="EMBL" id="KKL83162.1"/>
    </source>
</evidence>
<comment type="caution">
    <text evidence="3">The sequence shown here is derived from an EMBL/GenBank/DDBJ whole genome shotgun (WGS) entry which is preliminary data.</text>
</comment>
<evidence type="ECO:0000256" key="2">
    <source>
        <dbReference type="SAM" id="MobiDB-lite"/>
    </source>
</evidence>
<sequence length="83" mass="9628">MHKEHYKHVRSWNEPENDKKSGVELCPFTAAHYKLKIKEKDEKIEQLKKLVKIAYTEGHSEGSAFYGWEDSDSYEALKRGGDG</sequence>
<feature type="coiled-coil region" evidence="1">
    <location>
        <begin position="30"/>
        <end position="57"/>
    </location>
</feature>
<feature type="region of interest" description="Disordered" evidence="2">
    <location>
        <begin position="1"/>
        <end position="20"/>
    </location>
</feature>
<dbReference type="AlphaFoldDB" id="A0A0F9I6W4"/>
<reference evidence="3" key="1">
    <citation type="journal article" date="2015" name="Nature">
        <title>Complex archaea that bridge the gap between prokaryotes and eukaryotes.</title>
        <authorList>
            <person name="Spang A."/>
            <person name="Saw J.H."/>
            <person name="Jorgensen S.L."/>
            <person name="Zaremba-Niedzwiedzka K."/>
            <person name="Martijn J."/>
            <person name="Lind A.E."/>
            <person name="van Eijk R."/>
            <person name="Schleper C."/>
            <person name="Guy L."/>
            <person name="Ettema T.J."/>
        </authorList>
    </citation>
    <scope>NUCLEOTIDE SEQUENCE</scope>
</reference>
<name>A0A0F9I6W4_9ZZZZ</name>
<keyword evidence="1" id="KW-0175">Coiled coil</keyword>
<organism evidence="3">
    <name type="scientific">marine sediment metagenome</name>
    <dbReference type="NCBI Taxonomy" id="412755"/>
    <lineage>
        <taxon>unclassified sequences</taxon>
        <taxon>metagenomes</taxon>
        <taxon>ecological metagenomes</taxon>
    </lineage>
</organism>